<evidence type="ECO:0000313" key="1">
    <source>
        <dbReference type="EMBL" id="KFC09242.1"/>
    </source>
</evidence>
<proteinExistence type="predicted"/>
<gene>
    <name evidence="1" type="primary">fidL</name>
    <name evidence="1" type="ORF">GTGU_00967</name>
</gene>
<accession>A0A085AG97</accession>
<dbReference type="AlphaFoldDB" id="A0A085AG97"/>
<dbReference type="eggNOG" id="ENOG50326Q6">
    <property type="taxonomic scope" value="Bacteria"/>
</dbReference>
<organism evidence="1 2">
    <name type="scientific">Trabulsiella guamensis ATCC 49490</name>
    <dbReference type="NCBI Taxonomy" id="1005994"/>
    <lineage>
        <taxon>Bacteria</taxon>
        <taxon>Pseudomonadati</taxon>
        <taxon>Pseudomonadota</taxon>
        <taxon>Gammaproteobacteria</taxon>
        <taxon>Enterobacterales</taxon>
        <taxon>Enterobacteriaceae</taxon>
        <taxon>Trabulsiella</taxon>
    </lineage>
</organism>
<dbReference type="Proteomes" id="UP000028630">
    <property type="component" value="Unassembled WGS sequence"/>
</dbReference>
<sequence length="153" mass="17259">MGCLILLVLGGALSYHFTFQVDKIYKPERCSAPVRVYSGDVRANLMLDFMYSSKAHSGVVSVSGTYSENNKVVGTVRREVAYTWTENKNEVRLHSVSVNKMSNDETLPDSVMDDILPDFYVYPDKNITYSILPQAQKGFLFTVGQRPIFFCAH</sequence>
<name>A0A085AG97_9ENTR</name>
<reference evidence="2" key="1">
    <citation type="submission" date="2014-05" db="EMBL/GenBank/DDBJ databases">
        <title>ATOL: Assembling a taxonomically balanced genome-scale reconstruction of the evolutionary history of the Enterobacteriaceae.</title>
        <authorList>
            <person name="Plunkett G. III"/>
            <person name="Neeno-Eckwall E.C."/>
            <person name="Glasner J.D."/>
            <person name="Perna N.T."/>
        </authorList>
    </citation>
    <scope>NUCLEOTIDE SEQUENCE [LARGE SCALE GENOMIC DNA]</scope>
    <source>
        <strain evidence="2">ATCC 49490</strain>
    </source>
</reference>
<comment type="caution">
    <text evidence="1">The sequence shown here is derived from an EMBL/GenBank/DDBJ whole genome shotgun (WGS) entry which is preliminary data.</text>
</comment>
<keyword evidence="2" id="KW-1185">Reference proteome</keyword>
<dbReference type="EMBL" id="JMTB01000042">
    <property type="protein sequence ID" value="KFC09242.1"/>
    <property type="molecule type" value="Genomic_DNA"/>
</dbReference>
<evidence type="ECO:0000313" key="2">
    <source>
        <dbReference type="Proteomes" id="UP000028630"/>
    </source>
</evidence>
<protein>
    <submittedName>
        <fullName evidence="1">YqeJ protein</fullName>
    </submittedName>
</protein>